<dbReference type="Gene3D" id="3.90.380.10">
    <property type="entry name" value="Naphthalene 1,2-dioxygenase Alpha Subunit, Chain A, domain 1"/>
    <property type="match status" value="1"/>
</dbReference>
<dbReference type="Pfam" id="PF00355">
    <property type="entry name" value="Rieske"/>
    <property type="match status" value="1"/>
</dbReference>
<feature type="domain" description="Rieske" evidence="7">
    <location>
        <begin position="53"/>
        <end position="159"/>
    </location>
</feature>
<evidence type="ECO:0000256" key="3">
    <source>
        <dbReference type="ARBA" id="ARBA00022723"/>
    </source>
</evidence>
<keyword evidence="9" id="KW-1185">Reference proteome</keyword>
<evidence type="ECO:0000256" key="4">
    <source>
        <dbReference type="ARBA" id="ARBA00023002"/>
    </source>
</evidence>
<dbReference type="InterPro" id="IPR017941">
    <property type="entry name" value="Rieske_2Fe-2S"/>
</dbReference>
<dbReference type="CDD" id="cd03469">
    <property type="entry name" value="Rieske_RO_Alpha_N"/>
    <property type="match status" value="1"/>
</dbReference>
<evidence type="ECO:0000256" key="2">
    <source>
        <dbReference type="ARBA" id="ARBA00022714"/>
    </source>
</evidence>
<keyword evidence="8" id="KW-0223">Dioxygenase</keyword>
<dbReference type="Gene3D" id="2.102.10.10">
    <property type="entry name" value="Rieske [2Fe-2S] iron-sulphur domain"/>
    <property type="match status" value="1"/>
</dbReference>
<evidence type="ECO:0000256" key="1">
    <source>
        <dbReference type="ARBA" id="ARBA00001962"/>
    </source>
</evidence>
<dbReference type="PANTHER" id="PTHR43756:SF5">
    <property type="entry name" value="CHOLINE MONOOXYGENASE, CHLOROPLASTIC"/>
    <property type="match status" value="1"/>
</dbReference>
<keyword evidence="5" id="KW-0408">Iron</keyword>
<dbReference type="RefSeq" id="WP_246098796.1">
    <property type="nucleotide sequence ID" value="NZ_FXTK01000024.1"/>
</dbReference>
<dbReference type="PROSITE" id="PS51296">
    <property type="entry name" value="RIESKE"/>
    <property type="match status" value="1"/>
</dbReference>
<comment type="cofactor">
    <cofactor evidence="1">
        <name>Fe cation</name>
        <dbReference type="ChEBI" id="CHEBI:24875"/>
    </cofactor>
</comment>
<dbReference type="InterPro" id="IPR015879">
    <property type="entry name" value="Ring_hydroxy_dOase_asu_C_dom"/>
</dbReference>
<reference evidence="8 9" key="1">
    <citation type="submission" date="2017-05" db="EMBL/GenBank/DDBJ databases">
        <authorList>
            <person name="Varghese N."/>
            <person name="Submissions S."/>
        </authorList>
    </citation>
    <scope>NUCLEOTIDE SEQUENCE [LARGE SCALE GENOMIC DNA]</scope>
    <source>
        <strain evidence="8 9">DSM 100094</strain>
    </source>
</reference>
<evidence type="ECO:0000259" key="7">
    <source>
        <dbReference type="PROSITE" id="PS51296"/>
    </source>
</evidence>
<evidence type="ECO:0000256" key="6">
    <source>
        <dbReference type="ARBA" id="ARBA00023014"/>
    </source>
</evidence>
<keyword evidence="4" id="KW-0560">Oxidoreductase</keyword>
<name>A0A521FJ53_9RHOB</name>
<evidence type="ECO:0000256" key="5">
    <source>
        <dbReference type="ARBA" id="ARBA00023004"/>
    </source>
</evidence>
<protein>
    <submittedName>
        <fullName evidence="8">Phenylpropionate dioxygenase, large terminal subunit</fullName>
    </submittedName>
</protein>
<dbReference type="PRINTS" id="PR00090">
    <property type="entry name" value="RNGDIOXGNASE"/>
</dbReference>
<dbReference type="Proteomes" id="UP000319014">
    <property type="component" value="Unassembled WGS sequence"/>
</dbReference>
<organism evidence="8 9">
    <name type="scientific">Paracoccus laeviglucosivorans</name>
    <dbReference type="NCBI Taxonomy" id="1197861"/>
    <lineage>
        <taxon>Bacteria</taxon>
        <taxon>Pseudomonadati</taxon>
        <taxon>Pseudomonadota</taxon>
        <taxon>Alphaproteobacteria</taxon>
        <taxon>Rhodobacterales</taxon>
        <taxon>Paracoccaceae</taxon>
        <taxon>Paracoccus</taxon>
    </lineage>
</organism>
<dbReference type="EMBL" id="FXTK01000024">
    <property type="protein sequence ID" value="SMO96198.1"/>
    <property type="molecule type" value="Genomic_DNA"/>
</dbReference>
<sequence>MAFDSGSKVDAMNATLHDVAALHEHEAQCLPGRFYTDPDYFRYEVDTFLSKEWHALGRADEIPKPGDYFVTQLFDEPLLVVRGDDDEVRILSNLCRHRGMPLVEGTGSTRRFVCAYHAWTYGRSGQLINAPRMRDKGVTDKNCSLPTFRCEVWNGFIYVNLDDSAAPLAPRLGQLENLLGNYRPSEMRIVRTFEEDWHTNWKCLVENFMEAYHLSVVHPETLHPYTPTGLSRKSMSDDSFTSYCANYPDAAASRGTGAEGLTEEERRRSTLFNLFPAQIASQAATLLVSFSIKPLAVDRIRVRWTMSTLGDELTQDELEERIALWHEVNREDREKLEKMQRALASRHAPSGQLAPRDYEGTIWDFYRYLSRQIPAVGSPLRAVAGG</sequence>
<gene>
    <name evidence="8" type="ORF">SAMN06265221_12411</name>
</gene>
<keyword evidence="3" id="KW-0479">Metal-binding</keyword>
<dbReference type="SUPFAM" id="SSF50022">
    <property type="entry name" value="ISP domain"/>
    <property type="match status" value="1"/>
</dbReference>
<dbReference type="InterPro" id="IPR001663">
    <property type="entry name" value="Rng_hydr_dOase-A"/>
</dbReference>
<keyword evidence="2" id="KW-0001">2Fe-2S</keyword>
<dbReference type="GO" id="GO:0051537">
    <property type="term" value="F:2 iron, 2 sulfur cluster binding"/>
    <property type="evidence" value="ECO:0007669"/>
    <property type="project" value="UniProtKB-KW"/>
</dbReference>
<keyword evidence="6" id="KW-0411">Iron-sulfur</keyword>
<dbReference type="AlphaFoldDB" id="A0A521FJ53"/>
<accession>A0A521FJ53</accession>
<dbReference type="Pfam" id="PF00848">
    <property type="entry name" value="Ring_hydroxyl_A"/>
    <property type="match status" value="1"/>
</dbReference>
<evidence type="ECO:0000313" key="8">
    <source>
        <dbReference type="EMBL" id="SMO96198.1"/>
    </source>
</evidence>
<dbReference type="GO" id="GO:0051213">
    <property type="term" value="F:dioxygenase activity"/>
    <property type="evidence" value="ECO:0007669"/>
    <property type="project" value="UniProtKB-KW"/>
</dbReference>
<dbReference type="PANTHER" id="PTHR43756">
    <property type="entry name" value="CHOLINE MONOOXYGENASE, CHLOROPLASTIC"/>
    <property type="match status" value="1"/>
</dbReference>
<proteinExistence type="predicted"/>
<dbReference type="SUPFAM" id="SSF55961">
    <property type="entry name" value="Bet v1-like"/>
    <property type="match status" value="1"/>
</dbReference>
<dbReference type="GO" id="GO:0005506">
    <property type="term" value="F:iron ion binding"/>
    <property type="evidence" value="ECO:0007669"/>
    <property type="project" value="InterPro"/>
</dbReference>
<evidence type="ECO:0000313" key="9">
    <source>
        <dbReference type="Proteomes" id="UP000319014"/>
    </source>
</evidence>
<dbReference type="InterPro" id="IPR036922">
    <property type="entry name" value="Rieske_2Fe-2S_sf"/>
</dbReference>